<evidence type="ECO:0000313" key="1">
    <source>
        <dbReference type="EMBL" id="KAH8486057.1"/>
    </source>
</evidence>
<evidence type="ECO:0000313" key="2">
    <source>
        <dbReference type="Proteomes" id="UP000807159"/>
    </source>
</evidence>
<dbReference type="Proteomes" id="UP000807159">
    <property type="component" value="Chromosome 16"/>
</dbReference>
<gene>
    <name evidence="1" type="ORF">H0E87_027501</name>
</gene>
<protein>
    <submittedName>
        <fullName evidence="1">Uncharacterized protein</fullName>
    </submittedName>
</protein>
<feature type="non-terminal residue" evidence="1">
    <location>
        <position position="1"/>
    </location>
</feature>
<keyword evidence="2" id="KW-1185">Reference proteome</keyword>
<reference evidence="1" key="1">
    <citation type="journal article" date="2021" name="J. Hered.">
        <title>Genome Assembly of Salicaceae Populus deltoides (Eastern Cottonwood) I-69 Based on Nanopore Sequencing and Hi-C Technologies.</title>
        <authorList>
            <person name="Bai S."/>
            <person name="Wu H."/>
            <person name="Zhang J."/>
            <person name="Pan Z."/>
            <person name="Zhao W."/>
            <person name="Li Z."/>
            <person name="Tong C."/>
        </authorList>
    </citation>
    <scope>NUCLEOTIDE SEQUENCE</scope>
    <source>
        <tissue evidence="1">Leaf</tissue>
    </source>
</reference>
<dbReference type="AlphaFoldDB" id="A0A8T2X226"/>
<name>A0A8T2X226_POPDE</name>
<sequence length="51" mass="5658">KMRAELGGATAVVGRSYCCYGARWRPALMVFLRCCCSWVSGRAGSAERTRR</sequence>
<accession>A0A8T2X226</accession>
<comment type="caution">
    <text evidence="1">The sequence shown here is derived from an EMBL/GenBank/DDBJ whole genome shotgun (WGS) entry which is preliminary data.</text>
</comment>
<proteinExistence type="predicted"/>
<organism evidence="1 2">
    <name type="scientific">Populus deltoides</name>
    <name type="common">Eastern poplar</name>
    <name type="synonym">Eastern cottonwood</name>
    <dbReference type="NCBI Taxonomy" id="3696"/>
    <lineage>
        <taxon>Eukaryota</taxon>
        <taxon>Viridiplantae</taxon>
        <taxon>Streptophyta</taxon>
        <taxon>Embryophyta</taxon>
        <taxon>Tracheophyta</taxon>
        <taxon>Spermatophyta</taxon>
        <taxon>Magnoliopsida</taxon>
        <taxon>eudicotyledons</taxon>
        <taxon>Gunneridae</taxon>
        <taxon>Pentapetalae</taxon>
        <taxon>rosids</taxon>
        <taxon>fabids</taxon>
        <taxon>Malpighiales</taxon>
        <taxon>Salicaceae</taxon>
        <taxon>Saliceae</taxon>
        <taxon>Populus</taxon>
    </lineage>
</organism>
<dbReference type="EMBL" id="JACEGQ020000016">
    <property type="protein sequence ID" value="KAH8486057.1"/>
    <property type="molecule type" value="Genomic_DNA"/>
</dbReference>